<reference evidence="3 4" key="1">
    <citation type="submission" date="2023-02" db="EMBL/GenBank/DDBJ databases">
        <title>Population genomics of bacteria associated with diatom.</title>
        <authorList>
            <person name="Xie J."/>
            <person name="Wang H."/>
        </authorList>
    </citation>
    <scope>NUCLEOTIDE SEQUENCE [LARGE SCALE GENOMIC DNA]</scope>
    <source>
        <strain evidence="3 4">PT47_8</strain>
    </source>
</reference>
<dbReference type="SMART" id="SM00287">
    <property type="entry name" value="SH3b"/>
    <property type="match status" value="1"/>
</dbReference>
<feature type="compositionally biased region" description="Polar residues" evidence="1">
    <location>
        <begin position="111"/>
        <end position="133"/>
    </location>
</feature>
<dbReference type="Gene3D" id="2.30.30.40">
    <property type="entry name" value="SH3 Domains"/>
    <property type="match status" value="1"/>
</dbReference>
<accession>A0ABD4XE03</accession>
<feature type="domain" description="SH3b" evidence="2">
    <location>
        <begin position="200"/>
        <end position="265"/>
    </location>
</feature>
<dbReference type="AlphaFoldDB" id="A0ABD4XE03"/>
<evidence type="ECO:0000256" key="1">
    <source>
        <dbReference type="SAM" id="MobiDB-lite"/>
    </source>
</evidence>
<dbReference type="EMBL" id="JARCJK010000009">
    <property type="protein sequence ID" value="MDE4167225.1"/>
    <property type="molecule type" value="Genomic_DNA"/>
</dbReference>
<dbReference type="Proteomes" id="UP001218364">
    <property type="component" value="Unassembled WGS sequence"/>
</dbReference>
<organism evidence="3 4">
    <name type="scientific">Phaeobacter gallaeciensis</name>
    <dbReference type="NCBI Taxonomy" id="60890"/>
    <lineage>
        <taxon>Bacteria</taxon>
        <taxon>Pseudomonadati</taxon>
        <taxon>Pseudomonadota</taxon>
        <taxon>Alphaproteobacteria</taxon>
        <taxon>Rhodobacterales</taxon>
        <taxon>Roseobacteraceae</taxon>
        <taxon>Phaeobacter</taxon>
    </lineage>
</organism>
<dbReference type="Pfam" id="PF08239">
    <property type="entry name" value="SH3_3"/>
    <property type="match status" value="1"/>
</dbReference>
<sequence>MSRFVLASFAFLGWGFYELSGGADFTPPQRPVVEKSAATAPTDSPAKLATPRNEITVTASSLVTRTSLDQRHKALAQARAAGQQGLYPNLSPNQGAQETETAAAKDGTAALSATSPRETDSTPGTAPSVTSRTSAARVISAGLDTGGMQLASLEEGLGGGMQLGLQGLGTTQAPLAAATNHPPTTGTALLAPGLTEDPETDKRSIRAARVNMRQGPGTAYPIITRLLAGDEVIVIGDSGTGWLHLRTPDNEHFGWIAASLVSQKAP</sequence>
<gene>
    <name evidence="3" type="ORF">PXK24_16135</name>
</gene>
<evidence type="ECO:0000313" key="4">
    <source>
        <dbReference type="Proteomes" id="UP001218364"/>
    </source>
</evidence>
<evidence type="ECO:0000313" key="3">
    <source>
        <dbReference type="EMBL" id="MDE4167225.1"/>
    </source>
</evidence>
<proteinExistence type="predicted"/>
<comment type="caution">
    <text evidence="3">The sequence shown here is derived from an EMBL/GenBank/DDBJ whole genome shotgun (WGS) entry which is preliminary data.</text>
</comment>
<feature type="compositionally biased region" description="Polar residues" evidence="1">
    <location>
        <begin position="90"/>
        <end position="100"/>
    </location>
</feature>
<evidence type="ECO:0000259" key="2">
    <source>
        <dbReference type="PROSITE" id="PS51781"/>
    </source>
</evidence>
<feature type="region of interest" description="Disordered" evidence="1">
    <location>
        <begin position="79"/>
        <end position="133"/>
    </location>
</feature>
<name>A0ABD4XE03_9RHOB</name>
<dbReference type="RefSeq" id="WP_274839966.1">
    <property type="nucleotide sequence ID" value="NZ_JARCJF010000009.1"/>
</dbReference>
<protein>
    <submittedName>
        <fullName evidence="3">SH3 domain-containing protein</fullName>
    </submittedName>
</protein>
<dbReference type="InterPro" id="IPR003646">
    <property type="entry name" value="SH3-like_bac-type"/>
</dbReference>
<dbReference type="PROSITE" id="PS51781">
    <property type="entry name" value="SH3B"/>
    <property type="match status" value="1"/>
</dbReference>